<dbReference type="PANTHER" id="PTHR36766">
    <property type="entry name" value="PLANT BROAD-SPECTRUM MILDEW RESISTANCE PROTEIN RPW8"/>
    <property type="match status" value="1"/>
</dbReference>
<dbReference type="InterPro" id="IPR003591">
    <property type="entry name" value="Leu-rich_rpt_typical-subtyp"/>
</dbReference>
<protein>
    <submittedName>
        <fullName evidence="5">Uncharacterized protein</fullName>
    </submittedName>
</protein>
<dbReference type="SUPFAM" id="SSF52058">
    <property type="entry name" value="L domain-like"/>
    <property type="match status" value="1"/>
</dbReference>
<dbReference type="SMART" id="SM00369">
    <property type="entry name" value="LRR_TYP"/>
    <property type="match status" value="3"/>
</dbReference>
<dbReference type="InterPro" id="IPR036388">
    <property type="entry name" value="WH-like_DNA-bd_sf"/>
</dbReference>
<dbReference type="Pfam" id="PF00931">
    <property type="entry name" value="NB-ARC"/>
    <property type="match status" value="1"/>
</dbReference>
<dbReference type="InterPro" id="IPR055414">
    <property type="entry name" value="LRR_R13L4/SHOC2-like"/>
</dbReference>
<dbReference type="InterPro" id="IPR032675">
    <property type="entry name" value="LRR_dom_sf"/>
</dbReference>
<dbReference type="InterPro" id="IPR027417">
    <property type="entry name" value="P-loop_NTPase"/>
</dbReference>
<accession>A0A388ME58</accession>
<dbReference type="EMBL" id="BFEA01001136">
    <property type="protein sequence ID" value="GBG92793.1"/>
    <property type="molecule type" value="Genomic_DNA"/>
</dbReference>
<comment type="caution">
    <text evidence="5">The sequence shown here is derived from an EMBL/GenBank/DDBJ whole genome shotgun (WGS) entry which is preliminary data.</text>
</comment>
<sequence length="1366" mass="152201">MGTMTVVRESMSVLLVSAIEESGCEAQWSALREEIKNCYGCLHRRHRARIDEIKNAVVILEPLVKDVFAQIRNRCDTIAEPSEKVFFAYHVQDVKDRIEHVKTALKEALVPYTWDELPASKPVSYRRRLVEAREELHHIRNGPLAALKAMMDEEETSGQSLSYHKSAQGSPHVAVSLPWPGALESPRGTVLGKEKCLSTLKEKLMGGSSSGGSTSAKLIGICGFGGVGKTTLARHVFEDQDIVKHFSGGRFWVGVTKNIPVLSVLNKLWAELLRESGTPASTFSSVDEAISNIQGRINCLRGCVLLALDDVWQESQIAPILDLMTLTLSCQLHILMTTRYSRIVQRGGAFWYEARPLDLDDAKKVICLHAFGEESPTLEHSLNKLVEGVCSECQGLPLALKIVGSSLQGKSASEWKVAYRNLRRAASITRRYHEAVFGSLSFSLDALHAEDPVLLDCFLDLAAYPEDYQIPVHELLLQWSTYDEVEDLEDALDLFMTLVDFSMVSWSNQSSEETVRDPENSWSSQWSKQSEGRVFLDLGHCSFLDDVLRDLALILSARKPYTDVKAIRLNATELMEQGVERPLHLLDRLFVAGGRCCSSNFVLANGMDAQLKHCVFHGWDRQTKAEEEVEMEMCVGNPTPRRQEARLAARNLSLIDGTFAEFSSNTAKCVSLKARNLQVLLAQGTRNEPCFLLEQLVRSAFGLRALNLHNCKTGKVPFDVTSLEASFASLQVCDMGSEFPDELISNWPVDFGRMEKLRYLDVRQNVVIGTSESEWLQEVCKLTSLTTLRMDSIRFEDNVIGDILPEIGNLHNLTALSASACGITSIPEEICCLSSLMFLDLSENELCDLPDSLGDLPSLTSLDLYKNPIRELPSTIGRLKKLQSFRVGGWGCSLSYFPRSMCQLTSLSTLWLGELEEEGEDSGEDFVSAASPGSQLRTREDMVYLLSHIPKLRFLNLTWPPMGGDMAHNDADTSVDGPLAAVTGFDNLEELILCQFPSTQPAFVPRCSRLVNLYLEGGYQQRQRINDWTFRPLPHLRFVSISYIDDEELPPSLLDLHQLCILQLEGCSSLRMLHLDCLHLLRVLRLCDCGALTAVDVSMLSDLQTLELRNCPSVTLVNIGDLHSLQVVRLLSCPSLSEVKIGRTNRVQVLEMIGCQALEDVSVKCLTQLRILWLEECCMVKTLVFGSANHLQDLQLSECTALKYIDFEHLKHLQKLKIDACLSLVQVDVITLATSLQSLVVSGCPSLQIIGPDHLRTSPLSPPSSKKAITTLIQKLDLSDCGSLVIVDVGRLDHLQDLLLSDCPNLLVIRGITASKLQSLYYERVHPDLDRTLQKLCQTKGNKLLDCTVRYAGRTVQITDACMKKL</sequence>
<dbReference type="Gene3D" id="3.40.50.300">
    <property type="entry name" value="P-loop containing nucleotide triphosphate hydrolases"/>
    <property type="match status" value="1"/>
</dbReference>
<keyword evidence="1" id="KW-0433">Leucine-rich repeat</keyword>
<dbReference type="PROSITE" id="PS51450">
    <property type="entry name" value="LRR"/>
    <property type="match status" value="1"/>
</dbReference>
<dbReference type="Gene3D" id="3.80.10.10">
    <property type="entry name" value="Ribonuclease Inhibitor"/>
    <property type="match status" value="3"/>
</dbReference>
<dbReference type="STRING" id="69332.A0A388ME58"/>
<evidence type="ECO:0000259" key="3">
    <source>
        <dbReference type="Pfam" id="PF00931"/>
    </source>
</evidence>
<reference evidence="5 6" key="1">
    <citation type="journal article" date="2018" name="Cell">
        <title>The Chara Genome: Secondary Complexity and Implications for Plant Terrestrialization.</title>
        <authorList>
            <person name="Nishiyama T."/>
            <person name="Sakayama H."/>
            <person name="Vries J.D."/>
            <person name="Buschmann H."/>
            <person name="Saint-Marcoux D."/>
            <person name="Ullrich K.K."/>
            <person name="Haas F.B."/>
            <person name="Vanderstraeten L."/>
            <person name="Becker D."/>
            <person name="Lang D."/>
            <person name="Vosolsobe S."/>
            <person name="Rombauts S."/>
            <person name="Wilhelmsson P.K.I."/>
            <person name="Janitza P."/>
            <person name="Kern R."/>
            <person name="Heyl A."/>
            <person name="Rumpler F."/>
            <person name="Villalobos L.I.A.C."/>
            <person name="Clay J.M."/>
            <person name="Skokan R."/>
            <person name="Toyoda A."/>
            <person name="Suzuki Y."/>
            <person name="Kagoshima H."/>
            <person name="Schijlen E."/>
            <person name="Tajeshwar N."/>
            <person name="Catarino B."/>
            <person name="Hetherington A.J."/>
            <person name="Saltykova A."/>
            <person name="Bonnot C."/>
            <person name="Breuninger H."/>
            <person name="Symeonidi A."/>
            <person name="Radhakrishnan G.V."/>
            <person name="Van Nieuwerburgh F."/>
            <person name="Deforce D."/>
            <person name="Chang C."/>
            <person name="Karol K.G."/>
            <person name="Hedrich R."/>
            <person name="Ulvskov P."/>
            <person name="Glockner G."/>
            <person name="Delwiche C.F."/>
            <person name="Petrasek J."/>
            <person name="Van de Peer Y."/>
            <person name="Friml J."/>
            <person name="Beilby M."/>
            <person name="Dolan L."/>
            <person name="Kohara Y."/>
            <person name="Sugano S."/>
            <person name="Fujiyama A."/>
            <person name="Delaux P.-M."/>
            <person name="Quint M."/>
            <person name="TheiBen G."/>
            <person name="Hagemann M."/>
            <person name="Harholt J."/>
            <person name="Dunand C."/>
            <person name="Zachgo S."/>
            <person name="Langdale J."/>
            <person name="Maumus F."/>
            <person name="Straeten D.V.D."/>
            <person name="Gould S.B."/>
            <person name="Rensing S.A."/>
        </authorList>
    </citation>
    <scope>NUCLEOTIDE SEQUENCE [LARGE SCALE GENOMIC DNA]</scope>
    <source>
        <strain evidence="5 6">S276</strain>
    </source>
</reference>
<dbReference type="PRINTS" id="PR00364">
    <property type="entry name" value="DISEASERSIST"/>
</dbReference>
<dbReference type="InterPro" id="IPR001611">
    <property type="entry name" value="Leu-rich_rpt"/>
</dbReference>
<dbReference type="OrthoDB" id="1357022at2759"/>
<dbReference type="GO" id="GO:0043531">
    <property type="term" value="F:ADP binding"/>
    <property type="evidence" value="ECO:0007669"/>
    <property type="project" value="InterPro"/>
</dbReference>
<dbReference type="PANTHER" id="PTHR36766:SF30">
    <property type="entry name" value="TIR-NBS TYPE DISEASE RESISTANCE PROTEIN-RELATED"/>
    <property type="match status" value="1"/>
</dbReference>
<dbReference type="GO" id="GO:0006952">
    <property type="term" value="P:defense response"/>
    <property type="evidence" value="ECO:0007669"/>
    <property type="project" value="UniProtKB-KW"/>
</dbReference>
<feature type="domain" description="Disease resistance R13L4/SHOC-2-like LRR" evidence="4">
    <location>
        <begin position="828"/>
        <end position="1042"/>
    </location>
</feature>
<evidence type="ECO:0000256" key="1">
    <source>
        <dbReference type="ARBA" id="ARBA00022614"/>
    </source>
</evidence>
<evidence type="ECO:0000256" key="2">
    <source>
        <dbReference type="ARBA" id="ARBA00022737"/>
    </source>
</evidence>
<dbReference type="SUPFAM" id="SSF52540">
    <property type="entry name" value="P-loop containing nucleoside triphosphate hydrolases"/>
    <property type="match status" value="1"/>
</dbReference>
<feature type="domain" description="NB-ARC" evidence="3">
    <location>
        <begin position="197"/>
        <end position="371"/>
    </location>
</feature>
<dbReference type="OMA" id="SICKMAT"/>
<dbReference type="Gene3D" id="1.10.10.10">
    <property type="entry name" value="Winged helix-like DNA-binding domain superfamily/Winged helix DNA-binding domain"/>
    <property type="match status" value="1"/>
</dbReference>
<dbReference type="InterPro" id="IPR002182">
    <property type="entry name" value="NB-ARC"/>
</dbReference>
<name>A0A388ME58_CHABU</name>
<dbReference type="Proteomes" id="UP000265515">
    <property type="component" value="Unassembled WGS sequence"/>
</dbReference>
<dbReference type="Pfam" id="PF23598">
    <property type="entry name" value="LRR_14"/>
    <property type="match status" value="1"/>
</dbReference>
<evidence type="ECO:0000313" key="6">
    <source>
        <dbReference type="Proteomes" id="UP000265515"/>
    </source>
</evidence>
<dbReference type="Gramene" id="GBG92793">
    <property type="protein sequence ID" value="GBG92793"/>
    <property type="gene ID" value="CBR_g57143"/>
</dbReference>
<organism evidence="5 6">
    <name type="scientific">Chara braunii</name>
    <name type="common">Braun's stonewort</name>
    <dbReference type="NCBI Taxonomy" id="69332"/>
    <lineage>
        <taxon>Eukaryota</taxon>
        <taxon>Viridiplantae</taxon>
        <taxon>Streptophyta</taxon>
        <taxon>Charophyceae</taxon>
        <taxon>Charales</taxon>
        <taxon>Characeae</taxon>
        <taxon>Chara</taxon>
    </lineage>
</organism>
<gene>
    <name evidence="5" type="ORF">CBR_g57143</name>
</gene>
<keyword evidence="6" id="KW-1185">Reference proteome</keyword>
<keyword evidence="2" id="KW-0677">Repeat</keyword>
<evidence type="ECO:0000313" key="5">
    <source>
        <dbReference type="EMBL" id="GBG92793.1"/>
    </source>
</evidence>
<dbReference type="InterPro" id="IPR042197">
    <property type="entry name" value="Apaf_helical"/>
</dbReference>
<dbReference type="Gene3D" id="1.10.8.430">
    <property type="entry name" value="Helical domain of apoptotic protease-activating factors"/>
    <property type="match status" value="1"/>
</dbReference>
<proteinExistence type="predicted"/>
<evidence type="ECO:0000259" key="4">
    <source>
        <dbReference type="Pfam" id="PF23598"/>
    </source>
</evidence>